<protein>
    <recommendedName>
        <fullName evidence="1">ABM domain-containing protein</fullName>
    </recommendedName>
</protein>
<dbReference type="HOGENOM" id="CLU_131496_10_1_1"/>
<accession>M2QUK6</accession>
<gene>
    <name evidence="2" type="ORF">CERSUDRAFT_115712</name>
</gene>
<feature type="domain" description="ABM" evidence="1">
    <location>
        <begin position="12"/>
        <end position="81"/>
    </location>
</feature>
<proteinExistence type="predicted"/>
<sequence>MSASYAHITGEIVATGQVQAKPGMGDELANWIEKLKAYANENEPGTLEYSFARDGDTFVTWERFADLAALKLHVASQVMADLKAANVFAKPPAPLFYSGDLRSDKADQTRATL</sequence>
<dbReference type="Pfam" id="PF03992">
    <property type="entry name" value="ABM"/>
    <property type="match status" value="1"/>
</dbReference>
<dbReference type="Gene3D" id="3.30.70.100">
    <property type="match status" value="1"/>
</dbReference>
<dbReference type="InterPro" id="IPR007138">
    <property type="entry name" value="ABM_dom"/>
</dbReference>
<dbReference type="InterPro" id="IPR011008">
    <property type="entry name" value="Dimeric_a/b-barrel"/>
</dbReference>
<evidence type="ECO:0000313" key="2">
    <source>
        <dbReference type="EMBL" id="EMD35760.1"/>
    </source>
</evidence>
<evidence type="ECO:0000259" key="1">
    <source>
        <dbReference type="Pfam" id="PF03992"/>
    </source>
</evidence>
<dbReference type="PANTHER" id="PTHR40624:SF1">
    <property type="entry name" value="BIOSYNTHESIS MONOOXYGENASE, PUTATIVE (AFU_ORTHOLOGUE AFUA_1G12025)-RELATED"/>
    <property type="match status" value="1"/>
</dbReference>
<dbReference type="OrthoDB" id="10011777at2759"/>
<keyword evidence="3" id="KW-1185">Reference proteome</keyword>
<dbReference type="PANTHER" id="PTHR40624">
    <property type="entry name" value="BIOSYNTHESIS MONOOXYGENASE, PUTATIVE (AFU_ORTHOLOGUE AFUA_1G12025)-RELATED"/>
    <property type="match status" value="1"/>
</dbReference>
<dbReference type="Proteomes" id="UP000016930">
    <property type="component" value="Unassembled WGS sequence"/>
</dbReference>
<organism evidence="2 3">
    <name type="scientific">Ceriporiopsis subvermispora (strain B)</name>
    <name type="common">White-rot fungus</name>
    <name type="synonym">Gelatoporia subvermispora</name>
    <dbReference type="NCBI Taxonomy" id="914234"/>
    <lineage>
        <taxon>Eukaryota</taxon>
        <taxon>Fungi</taxon>
        <taxon>Dikarya</taxon>
        <taxon>Basidiomycota</taxon>
        <taxon>Agaricomycotina</taxon>
        <taxon>Agaricomycetes</taxon>
        <taxon>Polyporales</taxon>
        <taxon>Gelatoporiaceae</taxon>
        <taxon>Gelatoporia</taxon>
    </lineage>
</organism>
<reference evidence="2 3" key="1">
    <citation type="journal article" date="2012" name="Proc. Natl. Acad. Sci. U.S.A.">
        <title>Comparative genomics of Ceriporiopsis subvermispora and Phanerochaete chrysosporium provide insight into selective ligninolysis.</title>
        <authorList>
            <person name="Fernandez-Fueyo E."/>
            <person name="Ruiz-Duenas F.J."/>
            <person name="Ferreira P."/>
            <person name="Floudas D."/>
            <person name="Hibbett D.S."/>
            <person name="Canessa P."/>
            <person name="Larrondo L.F."/>
            <person name="James T.Y."/>
            <person name="Seelenfreund D."/>
            <person name="Lobos S."/>
            <person name="Polanco R."/>
            <person name="Tello M."/>
            <person name="Honda Y."/>
            <person name="Watanabe T."/>
            <person name="Watanabe T."/>
            <person name="Ryu J.S."/>
            <person name="Kubicek C.P."/>
            <person name="Schmoll M."/>
            <person name="Gaskell J."/>
            <person name="Hammel K.E."/>
            <person name="St John F.J."/>
            <person name="Vanden Wymelenberg A."/>
            <person name="Sabat G."/>
            <person name="Splinter BonDurant S."/>
            <person name="Syed K."/>
            <person name="Yadav J.S."/>
            <person name="Doddapaneni H."/>
            <person name="Subramanian V."/>
            <person name="Lavin J.L."/>
            <person name="Oguiza J.A."/>
            <person name="Perez G."/>
            <person name="Pisabarro A.G."/>
            <person name="Ramirez L."/>
            <person name="Santoyo F."/>
            <person name="Master E."/>
            <person name="Coutinho P.M."/>
            <person name="Henrissat B."/>
            <person name="Lombard V."/>
            <person name="Magnuson J.K."/>
            <person name="Kuees U."/>
            <person name="Hori C."/>
            <person name="Igarashi K."/>
            <person name="Samejima M."/>
            <person name="Held B.W."/>
            <person name="Barry K.W."/>
            <person name="LaButti K.M."/>
            <person name="Lapidus A."/>
            <person name="Lindquist E.A."/>
            <person name="Lucas S.M."/>
            <person name="Riley R."/>
            <person name="Salamov A.A."/>
            <person name="Hoffmeister D."/>
            <person name="Schwenk D."/>
            <person name="Hadar Y."/>
            <person name="Yarden O."/>
            <person name="de Vries R.P."/>
            <person name="Wiebenga A."/>
            <person name="Stenlid J."/>
            <person name="Eastwood D."/>
            <person name="Grigoriev I.V."/>
            <person name="Berka R.M."/>
            <person name="Blanchette R.A."/>
            <person name="Kersten P."/>
            <person name="Martinez A.T."/>
            <person name="Vicuna R."/>
            <person name="Cullen D."/>
        </authorList>
    </citation>
    <scope>NUCLEOTIDE SEQUENCE [LARGE SCALE GENOMIC DNA]</scope>
    <source>
        <strain evidence="2 3">B</strain>
    </source>
</reference>
<dbReference type="AlphaFoldDB" id="M2QUK6"/>
<name>M2QUK6_CERS8</name>
<dbReference type="EMBL" id="KB445799">
    <property type="protein sequence ID" value="EMD35760.1"/>
    <property type="molecule type" value="Genomic_DNA"/>
</dbReference>
<evidence type="ECO:0000313" key="3">
    <source>
        <dbReference type="Proteomes" id="UP000016930"/>
    </source>
</evidence>
<dbReference type="SUPFAM" id="SSF54909">
    <property type="entry name" value="Dimeric alpha+beta barrel"/>
    <property type="match status" value="1"/>
</dbReference>